<evidence type="ECO:0000313" key="3">
    <source>
        <dbReference type="Proteomes" id="UP000603295"/>
    </source>
</evidence>
<keyword evidence="1" id="KW-0812">Transmembrane</keyword>
<dbReference type="EMBL" id="BMDS01000007">
    <property type="protein sequence ID" value="GGI64011.1"/>
    <property type="molecule type" value="Genomic_DNA"/>
</dbReference>
<name>A0ABQ2C7N8_9LACO</name>
<feature type="transmembrane region" description="Helical" evidence="1">
    <location>
        <begin position="27"/>
        <end position="44"/>
    </location>
</feature>
<feature type="transmembrane region" description="Helical" evidence="1">
    <location>
        <begin position="149"/>
        <end position="168"/>
    </location>
</feature>
<keyword evidence="1" id="KW-1133">Transmembrane helix</keyword>
<keyword evidence="3" id="KW-1185">Reference proteome</keyword>
<feature type="transmembrane region" description="Helical" evidence="1">
    <location>
        <begin position="96"/>
        <end position="113"/>
    </location>
</feature>
<evidence type="ECO:0000313" key="2">
    <source>
        <dbReference type="EMBL" id="GGI64011.1"/>
    </source>
</evidence>
<dbReference type="Proteomes" id="UP000603295">
    <property type="component" value="Unassembled WGS sequence"/>
</dbReference>
<sequence>MGIAILLLLLLYKFIHGTFEYEKVTRFEMVLIPAYSLLMMIITLKEDSSLGKIMASIMLLILGVLIGLFQLSGIRIKTTGQVDKYQRPIVLVKRNWSYLIGWIIVFILIILFSAHYHPALNHHDIIDELFTEIIRDLFAIAYLNIKNEWFVWVLNVATSFTYDIFLAIHHPLIRQAIRRHH</sequence>
<accession>A0ABQ2C7N8</accession>
<comment type="caution">
    <text evidence="2">The sequence shown here is derived from an EMBL/GenBank/DDBJ whole genome shotgun (WGS) entry which is preliminary data.</text>
</comment>
<dbReference type="RefSeq" id="WP_153710750.1">
    <property type="nucleotide sequence ID" value="NZ_BMDS01000007.1"/>
</dbReference>
<gene>
    <name evidence="2" type="ORF">GCM10011459_18450</name>
</gene>
<proteinExistence type="predicted"/>
<reference evidence="3" key="1">
    <citation type="journal article" date="2019" name="Int. J. Syst. Evol. Microbiol.">
        <title>The Global Catalogue of Microorganisms (GCM) 10K type strain sequencing project: providing services to taxonomists for standard genome sequencing and annotation.</title>
        <authorList>
            <consortium name="The Broad Institute Genomics Platform"/>
            <consortium name="The Broad Institute Genome Sequencing Center for Infectious Disease"/>
            <person name="Wu L."/>
            <person name="Ma J."/>
        </authorList>
    </citation>
    <scope>NUCLEOTIDE SEQUENCE [LARGE SCALE GENOMIC DNA]</scope>
    <source>
        <strain evidence="3">CCM 8609</strain>
    </source>
</reference>
<keyword evidence="1" id="KW-0472">Membrane</keyword>
<organism evidence="2 3">
    <name type="scientific">Limosilactobacillus caviae</name>
    <dbReference type="NCBI Taxonomy" id="1769424"/>
    <lineage>
        <taxon>Bacteria</taxon>
        <taxon>Bacillati</taxon>
        <taxon>Bacillota</taxon>
        <taxon>Bacilli</taxon>
        <taxon>Lactobacillales</taxon>
        <taxon>Lactobacillaceae</taxon>
        <taxon>Limosilactobacillus</taxon>
    </lineage>
</organism>
<protein>
    <submittedName>
        <fullName evidence="2">Hydrophobic protein</fullName>
    </submittedName>
</protein>
<evidence type="ECO:0000256" key="1">
    <source>
        <dbReference type="SAM" id="Phobius"/>
    </source>
</evidence>
<feature type="transmembrane region" description="Helical" evidence="1">
    <location>
        <begin position="56"/>
        <end position="76"/>
    </location>
</feature>